<accession>G1FRP3</accession>
<dbReference type="Pfam" id="PF16810">
    <property type="entry name" value="RXLR"/>
    <property type="match status" value="1"/>
</dbReference>
<evidence type="ECO:0000256" key="2">
    <source>
        <dbReference type="ARBA" id="ARBA00004613"/>
    </source>
</evidence>
<evidence type="ECO:0000256" key="7">
    <source>
        <dbReference type="SAM" id="SignalP"/>
    </source>
</evidence>
<dbReference type="AlphaFoldDB" id="G1FRP3"/>
<feature type="signal peptide" evidence="7">
    <location>
        <begin position="1"/>
        <end position="29"/>
    </location>
</feature>
<dbReference type="GO" id="GO:0005576">
    <property type="term" value="C:extracellular region"/>
    <property type="evidence" value="ECO:0007669"/>
    <property type="project" value="UniProtKB-SubCell"/>
</dbReference>
<dbReference type="GO" id="GO:0043657">
    <property type="term" value="C:host cell"/>
    <property type="evidence" value="ECO:0007669"/>
    <property type="project" value="UniProtKB-SubCell"/>
</dbReference>
<dbReference type="InterPro" id="IPR031825">
    <property type="entry name" value="RXLR"/>
</dbReference>
<dbReference type="VEuPathDB" id="FungiDB:PHYSODRAFT_285703"/>
<evidence type="ECO:0000256" key="4">
    <source>
        <dbReference type="ARBA" id="ARBA00022525"/>
    </source>
</evidence>
<dbReference type="InterPro" id="IPR054463">
    <property type="entry name" value="PexRD54_WY"/>
</dbReference>
<gene>
    <name evidence="9" type="primary">Avh</name>
</gene>
<comment type="subcellular location">
    <subcellularLocation>
        <location evidence="1">Host cell</location>
    </subcellularLocation>
    <subcellularLocation>
        <location evidence="2">Secreted</location>
    </subcellularLocation>
</comment>
<reference evidence="9" key="1">
    <citation type="journal article" date="2011" name="Plant Cell">
        <title>Transcriptional programming and functional interactions within the Phytophthora sojae RXLR effector repertoire.</title>
        <authorList>
            <person name="Wang Q."/>
            <person name="Han C."/>
            <person name="Ferreira A.O."/>
            <person name="Yu X."/>
            <person name="Ye W."/>
            <person name="Tripathy S."/>
            <person name="Kale S.D."/>
            <person name="Gu B."/>
            <person name="Sheng Y."/>
            <person name="Sui Y."/>
            <person name="Wang X."/>
            <person name="Zhang Z."/>
            <person name="Cheng B."/>
            <person name="Dong S."/>
            <person name="Shan W."/>
            <person name="Zheng X."/>
            <person name="Dou D."/>
            <person name="Tyler B.M."/>
            <person name="Wang Y."/>
        </authorList>
    </citation>
    <scope>NUCLEOTIDE SEQUENCE</scope>
    <source>
        <strain evidence="9">P7064</strain>
    </source>
</reference>
<keyword evidence="5 7" id="KW-0732">Signal</keyword>
<evidence type="ECO:0000256" key="1">
    <source>
        <dbReference type="ARBA" id="ARBA00004340"/>
    </source>
</evidence>
<proteinExistence type="inferred from homology"/>
<dbReference type="Pfam" id="PF22748">
    <property type="entry name" value="PexRD54_WY"/>
    <property type="match status" value="1"/>
</dbReference>
<keyword evidence="6" id="KW-0843">Virulence</keyword>
<sequence length="570" mass="63957">MAFKAIPAQRRYCAILLVALALAVSISDALPTTNSKTFVASAPSLDQAVTQTHRHLRAYEDGVNSEEKGFEGITNLAKMLSPNKQKAADKLFRNLKLQKETPDLFGSPKFQTWMKSIQKSYKKTPEAADAAMVVTLRGQWGDAELAKVLQSAMETRSTNAIAARLEDVQFKKWIGEGKTADDAFNLLKLDEKANDLLKNPVVKTWVSYVEKLDVNPYELLLAKLETHHTAAGLARTLLVARQDYTTRSIAGKLQEAQLERWSRKKRSADYIFKLLQLDKEGDKLFKNPVLGTWESYVTKLDEKNANEAMLAVLKIHYSDEKIGPMFTVAKTSGSASSVAARLEHPLLKAWANDGKDAADVFTLFRLDKEGDKLFENPQFATWAYDISRQGRENPNKVMLSVMKAHYSDESLEKMMLKATHLSNSAIVSQLRSELLLSPGKTVDEAFQLFKLDKAGKNFLEDPGLGSWVSYVTTPSKAKKSDEFAAISFLADRFEHFELAKMLSAAKIKNSGGNNRVIEELQTLQFEKWWEDGVTPRIISKTMTKHFDTRGLGVILDYEKFYKAKPVVDPL</sequence>
<comment type="similarity">
    <text evidence="3">Belongs to the RxLR effector family.</text>
</comment>
<organism evidence="9">
    <name type="scientific">Phytophthora sojae</name>
    <name type="common">Soybean stem and root rot agent</name>
    <name type="synonym">Phytophthora megasperma f. sp. glycines</name>
    <dbReference type="NCBI Taxonomy" id="67593"/>
    <lineage>
        <taxon>Eukaryota</taxon>
        <taxon>Sar</taxon>
        <taxon>Stramenopiles</taxon>
        <taxon>Oomycota</taxon>
        <taxon>Peronosporomycetes</taxon>
        <taxon>Peronosporales</taxon>
        <taxon>Peronosporaceae</taxon>
        <taxon>Phytophthora</taxon>
    </lineage>
</organism>
<evidence type="ECO:0000256" key="5">
    <source>
        <dbReference type="ARBA" id="ARBA00022729"/>
    </source>
</evidence>
<feature type="chain" id="PRO_5003412434" evidence="7">
    <location>
        <begin position="30"/>
        <end position="570"/>
    </location>
</feature>
<protein>
    <submittedName>
        <fullName evidence="9">Avh158</fullName>
    </submittedName>
</protein>
<evidence type="ECO:0000256" key="6">
    <source>
        <dbReference type="ARBA" id="ARBA00023026"/>
    </source>
</evidence>
<evidence type="ECO:0000259" key="8">
    <source>
        <dbReference type="Pfam" id="PF22748"/>
    </source>
</evidence>
<evidence type="ECO:0000313" key="9">
    <source>
        <dbReference type="EMBL" id="AEK80781.1"/>
    </source>
</evidence>
<keyword evidence="4" id="KW-0964">Secreted</keyword>
<dbReference type="EMBL" id="JN253968">
    <property type="protein sequence ID" value="AEK80781.1"/>
    <property type="molecule type" value="Genomic_DNA"/>
</dbReference>
<name>G1FRP3_PHYSO</name>
<evidence type="ECO:0000256" key="3">
    <source>
        <dbReference type="ARBA" id="ARBA00010400"/>
    </source>
</evidence>
<feature type="domain" description="RxLR effector PexRD54 WY" evidence="8">
    <location>
        <begin position="348"/>
        <end position="382"/>
    </location>
</feature>